<dbReference type="InterPro" id="IPR029032">
    <property type="entry name" value="AhpD-like"/>
</dbReference>
<dbReference type="Gene3D" id="1.20.1290.10">
    <property type="entry name" value="AhpD-like"/>
    <property type="match status" value="1"/>
</dbReference>
<accession>A0ABW8NM67</accession>
<dbReference type="Pfam" id="PF02627">
    <property type="entry name" value="CMD"/>
    <property type="match status" value="1"/>
</dbReference>
<gene>
    <name evidence="2" type="ORF">WG929_16775</name>
</gene>
<dbReference type="InterPro" id="IPR003779">
    <property type="entry name" value="CMD-like"/>
</dbReference>
<dbReference type="PANTHER" id="PTHR34846:SF11">
    <property type="entry name" value="4-CARBOXYMUCONOLACTONE DECARBOXYLASE FAMILY PROTEIN (AFU_ORTHOLOGUE AFUA_6G11590)"/>
    <property type="match status" value="1"/>
</dbReference>
<dbReference type="RefSeq" id="WP_416207026.1">
    <property type="nucleotide sequence ID" value="NZ_JBBKTX010000023.1"/>
</dbReference>
<protein>
    <submittedName>
        <fullName evidence="2">Carboxymuconolactone decarboxylase family protein</fullName>
    </submittedName>
</protein>
<evidence type="ECO:0000259" key="1">
    <source>
        <dbReference type="Pfam" id="PF02627"/>
    </source>
</evidence>
<dbReference type="SUPFAM" id="SSF69118">
    <property type="entry name" value="AhpD-like"/>
    <property type="match status" value="1"/>
</dbReference>
<comment type="caution">
    <text evidence="2">The sequence shown here is derived from an EMBL/GenBank/DDBJ whole genome shotgun (WGS) entry which is preliminary data.</text>
</comment>
<keyword evidence="3" id="KW-1185">Reference proteome</keyword>
<feature type="domain" description="Carboxymuconolactone decarboxylase-like" evidence="1">
    <location>
        <begin position="44"/>
        <end position="105"/>
    </location>
</feature>
<name>A0ABW8NM67_9GAMM</name>
<sequence>MPRIPYHADVDLEGTDLIQTIRQKRGGQLLHIDRMLMHSQPLIQGWAAFLGAVRNDLQLNAKYRELAILVVSARNQTGYELHHHLKPFLAAGGSQSQYDALTNLAHARASSVLFDPTERAVINLAMELTDSPNATDDCLQAARAALGSDQQAVELVALIGAYNMVSRVINTLDIQVEDQR</sequence>
<dbReference type="Proteomes" id="UP001620597">
    <property type="component" value="Unassembled WGS sequence"/>
</dbReference>
<dbReference type="EMBL" id="JBBKTX010000023">
    <property type="protein sequence ID" value="MFK4754068.1"/>
    <property type="molecule type" value="Genomic_DNA"/>
</dbReference>
<reference evidence="2 3" key="1">
    <citation type="submission" date="2024-03" db="EMBL/GenBank/DDBJ databases">
        <title>High-quality draft genome sequence of Oceanobacter sp. wDCs-4.</title>
        <authorList>
            <person name="Dong C."/>
        </authorList>
    </citation>
    <scope>NUCLEOTIDE SEQUENCE [LARGE SCALE GENOMIC DNA]</scope>
    <source>
        <strain evidence="3">wDCs-4</strain>
    </source>
</reference>
<evidence type="ECO:0000313" key="2">
    <source>
        <dbReference type="EMBL" id="MFK4754068.1"/>
    </source>
</evidence>
<organism evidence="2 3">
    <name type="scientific">Oceanobacter antarcticus</name>
    <dbReference type="NCBI Taxonomy" id="3133425"/>
    <lineage>
        <taxon>Bacteria</taxon>
        <taxon>Pseudomonadati</taxon>
        <taxon>Pseudomonadota</taxon>
        <taxon>Gammaproteobacteria</taxon>
        <taxon>Oceanospirillales</taxon>
        <taxon>Oceanospirillaceae</taxon>
        <taxon>Oceanobacter</taxon>
    </lineage>
</organism>
<proteinExistence type="predicted"/>
<dbReference type="PANTHER" id="PTHR34846">
    <property type="entry name" value="4-CARBOXYMUCONOLACTONE DECARBOXYLASE FAMILY PROTEIN (AFU_ORTHOLOGUE AFUA_6G11590)"/>
    <property type="match status" value="1"/>
</dbReference>
<evidence type="ECO:0000313" key="3">
    <source>
        <dbReference type="Proteomes" id="UP001620597"/>
    </source>
</evidence>